<comment type="subcellular location">
    <subcellularLocation>
        <location evidence="1 10">Nucleus</location>
    </subcellularLocation>
</comment>
<dbReference type="OrthoDB" id="1926878at2759"/>
<keyword evidence="14" id="KW-1185">Reference proteome</keyword>
<evidence type="ECO:0000313" key="14">
    <source>
        <dbReference type="Proteomes" id="UP000473826"/>
    </source>
</evidence>
<dbReference type="GO" id="GO:0006270">
    <property type="term" value="P:DNA replication initiation"/>
    <property type="evidence" value="ECO:0007669"/>
    <property type="project" value="TreeGrafter"/>
</dbReference>
<dbReference type="Pfam" id="PF00004">
    <property type="entry name" value="AAA"/>
    <property type="match status" value="1"/>
</dbReference>
<keyword evidence="3 10" id="KW-0235">DNA replication</keyword>
<evidence type="ECO:0000313" key="13">
    <source>
        <dbReference type="EMBL" id="TXT08597.1"/>
    </source>
</evidence>
<comment type="caution">
    <text evidence="13">The sequence shown here is derived from an EMBL/GenBank/DDBJ whole genome shotgun (WGS) entry which is preliminary data.</text>
</comment>
<evidence type="ECO:0000256" key="1">
    <source>
        <dbReference type="ARBA" id="ARBA00004123"/>
    </source>
</evidence>
<dbReference type="CDD" id="cd00009">
    <property type="entry name" value="AAA"/>
    <property type="match status" value="1"/>
</dbReference>
<evidence type="ECO:0000259" key="12">
    <source>
        <dbReference type="PROSITE" id="PS51038"/>
    </source>
</evidence>
<feature type="compositionally biased region" description="Basic residues" evidence="11">
    <location>
        <begin position="271"/>
        <end position="293"/>
    </location>
</feature>
<evidence type="ECO:0000256" key="11">
    <source>
        <dbReference type="SAM" id="MobiDB-lite"/>
    </source>
</evidence>
<dbReference type="PROSITE" id="PS51038">
    <property type="entry name" value="BAH"/>
    <property type="match status" value="1"/>
</dbReference>
<comment type="subunit">
    <text evidence="10">ORC is composed of six subunits.</text>
</comment>
<keyword evidence="4" id="KW-0479">Metal-binding</keyword>
<dbReference type="Gene3D" id="2.30.30.490">
    <property type="match status" value="1"/>
</dbReference>
<keyword evidence="5 10" id="KW-0547">Nucleotide-binding</keyword>
<evidence type="ECO:0000256" key="2">
    <source>
        <dbReference type="ARBA" id="ARBA00008398"/>
    </source>
</evidence>
<comment type="similarity">
    <text evidence="2 10">Belongs to the ORC1 family.</text>
</comment>
<reference evidence="13 14" key="1">
    <citation type="journal article" date="2019" name="PLoS Genet.">
        <title>Convergent evolution of linked mating-type loci in basidiomycete fungi.</title>
        <authorList>
            <person name="Sun S."/>
            <person name="Coelho M.A."/>
            <person name="Heitman J."/>
            <person name="Nowrousian M."/>
        </authorList>
    </citation>
    <scope>NUCLEOTIDE SEQUENCE [LARGE SCALE GENOMIC DNA]</scope>
    <source>
        <strain evidence="13 14">CBS 4282</strain>
    </source>
</reference>
<evidence type="ECO:0000256" key="7">
    <source>
        <dbReference type="ARBA" id="ARBA00022842"/>
    </source>
</evidence>
<keyword evidence="8 10" id="KW-0238">DNA-binding</keyword>
<dbReference type="SUPFAM" id="SSF52540">
    <property type="entry name" value="P-loop containing nucleoside triphosphate hydrolases"/>
    <property type="match status" value="1"/>
</dbReference>
<dbReference type="InterPro" id="IPR003959">
    <property type="entry name" value="ATPase_AAA_core"/>
</dbReference>
<keyword evidence="7" id="KW-0460">Magnesium</keyword>
<proteinExistence type="inferred from homology"/>
<evidence type="ECO:0000256" key="4">
    <source>
        <dbReference type="ARBA" id="ARBA00022723"/>
    </source>
</evidence>
<dbReference type="GO" id="GO:0005664">
    <property type="term" value="C:nuclear origin of replication recognition complex"/>
    <property type="evidence" value="ECO:0007669"/>
    <property type="project" value="TreeGrafter"/>
</dbReference>
<gene>
    <name evidence="13" type="ORF">VHUM_02725</name>
</gene>
<dbReference type="GO" id="GO:0033314">
    <property type="term" value="P:mitotic DNA replication checkpoint signaling"/>
    <property type="evidence" value="ECO:0007669"/>
    <property type="project" value="TreeGrafter"/>
</dbReference>
<feature type="domain" description="BAH" evidence="12">
    <location>
        <begin position="60"/>
        <end position="203"/>
    </location>
</feature>
<accession>A0A7D8V016</accession>
<dbReference type="EMBL" id="QKWK01000007">
    <property type="protein sequence ID" value="TXT08597.1"/>
    <property type="molecule type" value="Genomic_DNA"/>
</dbReference>
<dbReference type="InterPro" id="IPR001025">
    <property type="entry name" value="BAH_dom"/>
</dbReference>
<dbReference type="GO" id="GO:0016887">
    <property type="term" value="F:ATP hydrolysis activity"/>
    <property type="evidence" value="ECO:0007669"/>
    <property type="project" value="InterPro"/>
</dbReference>
<sequence length="725" mass="79091">MPVTPRRSTRGAVFTPTAAAPPVTTDTVFAWTGAPRPADGRVYYSGFSRVTKHGTGAREARFAIGDGVVVQVEGGNDGIGMLTALWEEPADEDDDDDEDESEMMAQIHWFFRKEDLPGVMRNVKLEDNEVLLASSPNRPVTTNLPLPLLVKTIPIYSKAVYKAQFPDAERKTQWKGWAYLPKANVFWCARAYDKGARGGKVWKVDIDEWKGRGRAGLGWAVKMVQEESEDESSAGPTSRAVSVAEEASGSDDSGDDASGVDSDEDEGAPQRKGKAAAAPKRKRAAASTPRKRARAEPKKARIPHPKSSSSRLPAAVPRVEDLPADPYERALRLLHVGATPESLPCREDEYVDVLSRVEEGIESGGGGCLYIAGVPGTGKTATVHAVVKELRRKAEDGELAPFSYVEINGLKIPSPQHAYTVLWETISGQKGTSAKTALRGLEAHFGRKTGSSGVRGPRGHTFVVLMDELDQLLTAKQDVVYNFFNWPTMRDSQLFVVAIANRMDLPQHLAAKIKSRLGLQTLLFQPYDRQSLIEIVQSRQVAHPASTAEHRVLAPDAIALAATKMAGTNGDARRVLDACRRAVEVAMAADERRPVSARDMVQVLNAMSSSPVALFLRQCSPQQKRLLAALVRCIRREGVPEIPWRAVRTDHDALTRSLAESNELLSDAELLLVRSSLVATHALTSAPDTYRAPEDRRLALGMEIGEVGRVLMNEGEAWRRALAGI</sequence>
<evidence type="ECO:0000256" key="8">
    <source>
        <dbReference type="ARBA" id="ARBA00023125"/>
    </source>
</evidence>
<dbReference type="GO" id="GO:0046872">
    <property type="term" value="F:metal ion binding"/>
    <property type="evidence" value="ECO:0007669"/>
    <property type="project" value="UniProtKB-KW"/>
</dbReference>
<dbReference type="InterPro" id="IPR050311">
    <property type="entry name" value="ORC1/CDC6"/>
</dbReference>
<keyword evidence="9 10" id="KW-0539">Nucleus</keyword>
<dbReference type="InterPro" id="IPR003593">
    <property type="entry name" value="AAA+_ATPase"/>
</dbReference>
<keyword evidence="6 10" id="KW-0067">ATP-binding</keyword>
<dbReference type="Gene3D" id="3.40.50.300">
    <property type="entry name" value="P-loop containing nucleotide triphosphate hydrolases"/>
    <property type="match status" value="1"/>
</dbReference>
<dbReference type="Proteomes" id="UP000473826">
    <property type="component" value="Unassembled WGS sequence"/>
</dbReference>
<dbReference type="AlphaFoldDB" id="A0A7D8V016"/>
<comment type="function">
    <text evidence="10">Component of the origin recognition complex (ORC) that binds origins of replication. DNA-binding is ATP-dependent, however specific DNA sequences that define origins of replication have not been identified so far. ORC is required to assemble the pre-replication complex necessary to initiate DNA replication.</text>
</comment>
<dbReference type="GO" id="GO:0003688">
    <property type="term" value="F:DNA replication origin binding"/>
    <property type="evidence" value="ECO:0007669"/>
    <property type="project" value="UniProtKB-ARBA"/>
</dbReference>
<dbReference type="Gene3D" id="1.10.8.60">
    <property type="match status" value="1"/>
</dbReference>
<dbReference type="GO" id="GO:0005524">
    <property type="term" value="F:ATP binding"/>
    <property type="evidence" value="ECO:0007669"/>
    <property type="project" value="UniProtKB-KW"/>
</dbReference>
<dbReference type="PANTHER" id="PTHR10763:SF23">
    <property type="entry name" value="ORIGIN RECOGNITION COMPLEX SUBUNIT 1"/>
    <property type="match status" value="1"/>
</dbReference>
<dbReference type="Pfam" id="PF22606">
    <property type="entry name" value="Cdc6-ORC-like_ATPase_lid"/>
    <property type="match status" value="1"/>
</dbReference>
<dbReference type="FunFam" id="3.40.50.300:FF:000199">
    <property type="entry name" value="Origin recognition complex subunit 1"/>
    <property type="match status" value="1"/>
</dbReference>
<evidence type="ECO:0000256" key="10">
    <source>
        <dbReference type="RuleBase" id="RU365058"/>
    </source>
</evidence>
<protein>
    <recommendedName>
        <fullName evidence="10">Origin recognition complex subunit 1</fullName>
    </recommendedName>
</protein>
<dbReference type="GO" id="GO:0003682">
    <property type="term" value="F:chromatin binding"/>
    <property type="evidence" value="ECO:0007669"/>
    <property type="project" value="InterPro"/>
</dbReference>
<evidence type="ECO:0000256" key="3">
    <source>
        <dbReference type="ARBA" id="ARBA00022705"/>
    </source>
</evidence>
<feature type="region of interest" description="Disordered" evidence="11">
    <location>
        <begin position="224"/>
        <end position="314"/>
    </location>
</feature>
<dbReference type="PANTHER" id="PTHR10763">
    <property type="entry name" value="CELL DIVISION CONTROL PROTEIN 6-RELATED"/>
    <property type="match status" value="1"/>
</dbReference>
<evidence type="ECO:0000256" key="9">
    <source>
        <dbReference type="ARBA" id="ARBA00023242"/>
    </source>
</evidence>
<dbReference type="SMART" id="SM00382">
    <property type="entry name" value="AAA"/>
    <property type="match status" value="1"/>
</dbReference>
<organism evidence="13 14">
    <name type="scientific">Vanrija humicola</name>
    <name type="common">Yeast</name>
    <name type="synonym">Cryptococcus humicola</name>
    <dbReference type="NCBI Taxonomy" id="5417"/>
    <lineage>
        <taxon>Eukaryota</taxon>
        <taxon>Fungi</taxon>
        <taxon>Dikarya</taxon>
        <taxon>Basidiomycota</taxon>
        <taxon>Agaricomycotina</taxon>
        <taxon>Tremellomycetes</taxon>
        <taxon>Trichosporonales</taxon>
        <taxon>Trichosporonaceae</taxon>
        <taxon>Vanrija</taxon>
    </lineage>
</organism>
<dbReference type="InterPro" id="IPR027417">
    <property type="entry name" value="P-loop_NTPase"/>
</dbReference>
<name>A0A7D8V016_VANHU</name>
<evidence type="ECO:0000256" key="5">
    <source>
        <dbReference type="ARBA" id="ARBA00022741"/>
    </source>
</evidence>
<dbReference type="InterPro" id="IPR043151">
    <property type="entry name" value="BAH_sf"/>
</dbReference>
<evidence type="ECO:0000256" key="6">
    <source>
        <dbReference type="ARBA" id="ARBA00022840"/>
    </source>
</evidence>
<dbReference type="InterPro" id="IPR054425">
    <property type="entry name" value="Cdc6_ORC1-like_ATPase_lid"/>
</dbReference>